<dbReference type="SUPFAM" id="SSF56601">
    <property type="entry name" value="beta-lactamase/transpeptidase-like"/>
    <property type="match status" value="1"/>
</dbReference>
<dbReference type="PANTHER" id="PTHR46825">
    <property type="entry name" value="D-ALANYL-D-ALANINE-CARBOXYPEPTIDASE/ENDOPEPTIDASE AMPH"/>
    <property type="match status" value="1"/>
</dbReference>
<proteinExistence type="predicted"/>
<dbReference type="RefSeq" id="WP_348260680.1">
    <property type="nucleotide sequence ID" value="NZ_CP121196.1"/>
</dbReference>
<evidence type="ECO:0000256" key="3">
    <source>
        <dbReference type="SAM" id="SignalP"/>
    </source>
</evidence>
<dbReference type="InterPro" id="IPR021860">
    <property type="entry name" value="Peptidase_S12_Pab87-rel_C"/>
</dbReference>
<accession>A0AAU7DDP8</accession>
<dbReference type="InterPro" id="IPR050491">
    <property type="entry name" value="AmpC-like"/>
</dbReference>
<evidence type="ECO:0000256" key="2">
    <source>
        <dbReference type="ARBA" id="ARBA00023136"/>
    </source>
</evidence>
<dbReference type="Gene3D" id="3.40.710.10">
    <property type="entry name" value="DD-peptidase/beta-lactamase superfamily"/>
    <property type="match status" value="1"/>
</dbReference>
<feature type="domain" description="Beta-lactamase-related" evidence="4">
    <location>
        <begin position="53"/>
        <end position="345"/>
    </location>
</feature>
<dbReference type="InterPro" id="IPR001466">
    <property type="entry name" value="Beta-lactam-related"/>
</dbReference>
<keyword evidence="3" id="KW-0732">Signal</keyword>
<dbReference type="EMBL" id="CP121196">
    <property type="protein sequence ID" value="XBH15447.1"/>
    <property type="molecule type" value="Genomic_DNA"/>
</dbReference>
<evidence type="ECO:0000256" key="1">
    <source>
        <dbReference type="ARBA" id="ARBA00004370"/>
    </source>
</evidence>
<keyword evidence="2" id="KW-0472">Membrane</keyword>
<evidence type="ECO:0000259" key="4">
    <source>
        <dbReference type="Pfam" id="PF00144"/>
    </source>
</evidence>
<dbReference type="Pfam" id="PF11954">
    <property type="entry name" value="DUF3471"/>
    <property type="match status" value="1"/>
</dbReference>
<dbReference type="GO" id="GO:0016787">
    <property type="term" value="F:hydrolase activity"/>
    <property type="evidence" value="ECO:0007669"/>
    <property type="project" value="UniProtKB-KW"/>
</dbReference>
<feature type="chain" id="PRO_5043425500" evidence="3">
    <location>
        <begin position="28"/>
        <end position="459"/>
    </location>
</feature>
<dbReference type="AlphaFoldDB" id="A0AAU7DDP8"/>
<sequence length="459" mass="49072">MSRRIIIATVIASVCLAASGTTGLAQANDEAATKARLEQIANSYTPNHAFMGTVLVVEGDHVLLDKGYAMASLEWQVPNTPETKFRLGSLTKQFTATLILLLQQDGKLSISDPISKYLPDSPPAWAKITLANLLGHTSGIPSFTGFKEFHTWSMSAHTPDEEIALFRDKPLDFEPGSKFDYSNSNFIVLGVVVEKVSGKKYVDLLRERIFDPLGMKDTGLDSDELVLPKRAVGYMPGPHGVEVARSESMSIPWSAGAIYSTTGDLLKWEHGLFGGKVLSADSLKLMTTPGKGDYGLGVFIANRDGVRVVSHGGGIEGFNTNLMYAPEKQIAVVVLSNVNGGAPDSMGNQLMDTVLGKPVVLATERKAVPITKEELAKFAGVYDLAPTFSLTIAVSGDHLTGQGTGQPSTNLMYQGVKDGHPTFFVAQVGADIEFVPDASGAITSLILHQGGQNIPAKKH</sequence>
<keyword evidence="6" id="KW-0378">Hydrolase</keyword>
<feature type="signal peptide" evidence="3">
    <location>
        <begin position="1"/>
        <end position="27"/>
    </location>
</feature>
<dbReference type="InterPro" id="IPR012338">
    <property type="entry name" value="Beta-lactam/transpept-like"/>
</dbReference>
<comment type="subcellular location">
    <subcellularLocation>
        <location evidence="1">Membrane</location>
    </subcellularLocation>
</comment>
<dbReference type="PANTHER" id="PTHR46825:SF11">
    <property type="entry name" value="PENICILLIN-BINDING PROTEIN 4"/>
    <property type="match status" value="1"/>
</dbReference>
<protein>
    <submittedName>
        <fullName evidence="6">Serine hydrolase</fullName>
    </submittedName>
</protein>
<gene>
    <name evidence="6" type="ORF">P8935_12795</name>
</gene>
<name>A0AAU7DDP8_9BACT</name>
<organism evidence="6">
    <name type="scientific">Telmatobacter sp. DSM 110680</name>
    <dbReference type="NCBI Taxonomy" id="3036704"/>
    <lineage>
        <taxon>Bacteria</taxon>
        <taxon>Pseudomonadati</taxon>
        <taxon>Acidobacteriota</taxon>
        <taxon>Terriglobia</taxon>
        <taxon>Terriglobales</taxon>
        <taxon>Acidobacteriaceae</taxon>
        <taxon>Telmatobacter</taxon>
    </lineage>
</organism>
<feature type="domain" description="Peptidase S12 Pab87-related C-terminal" evidence="5">
    <location>
        <begin position="365"/>
        <end position="448"/>
    </location>
</feature>
<dbReference type="GO" id="GO:0016020">
    <property type="term" value="C:membrane"/>
    <property type="evidence" value="ECO:0007669"/>
    <property type="project" value="UniProtKB-SubCell"/>
</dbReference>
<reference evidence="6" key="1">
    <citation type="submission" date="2023-03" db="EMBL/GenBank/DDBJ databases">
        <title>Edaphobacter sp.</title>
        <authorList>
            <person name="Huber K.J."/>
            <person name="Papendorf J."/>
            <person name="Pilke C."/>
            <person name="Bunk B."/>
            <person name="Sproeer C."/>
            <person name="Pester M."/>
        </authorList>
    </citation>
    <scope>NUCLEOTIDE SEQUENCE</scope>
    <source>
        <strain evidence="6">DSM 110680</strain>
    </source>
</reference>
<evidence type="ECO:0000259" key="5">
    <source>
        <dbReference type="Pfam" id="PF11954"/>
    </source>
</evidence>
<dbReference type="Pfam" id="PF00144">
    <property type="entry name" value="Beta-lactamase"/>
    <property type="match status" value="1"/>
</dbReference>
<evidence type="ECO:0000313" key="6">
    <source>
        <dbReference type="EMBL" id="XBH15447.1"/>
    </source>
</evidence>